<dbReference type="InterPro" id="IPR049577">
    <property type="entry name" value="GMPP_N"/>
</dbReference>
<dbReference type="PANTHER" id="PTHR46390">
    <property type="entry name" value="MANNOSE-1-PHOSPHATE GUANYLYLTRANSFERASE"/>
    <property type="match status" value="1"/>
</dbReference>
<keyword evidence="3" id="KW-0548">Nucleotidyltransferase</keyword>
<dbReference type="EMBL" id="RQZG01000014">
    <property type="protein sequence ID" value="RRD04037.1"/>
    <property type="molecule type" value="Genomic_DNA"/>
</dbReference>
<comment type="caution">
    <text evidence="3">The sequence shown here is derived from an EMBL/GenBank/DDBJ whole genome shotgun (WGS) entry which is preliminary data.</text>
</comment>
<dbReference type="RefSeq" id="WP_124845337.1">
    <property type="nucleotide sequence ID" value="NZ_RQZG01000014.1"/>
</dbReference>
<dbReference type="InterPro" id="IPR029044">
    <property type="entry name" value="Nucleotide-diphossugar_trans"/>
</dbReference>
<evidence type="ECO:0000313" key="3">
    <source>
        <dbReference type="EMBL" id="RRD04037.1"/>
    </source>
</evidence>
<dbReference type="InterPro" id="IPR051161">
    <property type="entry name" value="Mannose-6P_isomerase_type2"/>
</dbReference>
<organism evidence="3 4">
    <name type="scientific">Arachnia propionica</name>
    <dbReference type="NCBI Taxonomy" id="1750"/>
    <lineage>
        <taxon>Bacteria</taxon>
        <taxon>Bacillati</taxon>
        <taxon>Actinomycetota</taxon>
        <taxon>Actinomycetes</taxon>
        <taxon>Propionibacteriales</taxon>
        <taxon>Propionibacteriaceae</taxon>
        <taxon>Arachnia</taxon>
    </lineage>
</organism>
<name>A0A3P1T3E0_9ACTN</name>
<protein>
    <submittedName>
        <fullName evidence="3">Mannose-1-phosphate guanylyltransferase</fullName>
    </submittedName>
</protein>
<dbReference type="Gene3D" id="3.90.550.10">
    <property type="entry name" value="Spore Coat Polysaccharide Biosynthesis Protein SpsA, Chain A"/>
    <property type="match status" value="1"/>
</dbReference>
<evidence type="ECO:0000313" key="4">
    <source>
        <dbReference type="Proteomes" id="UP000280819"/>
    </source>
</evidence>
<dbReference type="GO" id="GO:0009298">
    <property type="term" value="P:GDP-mannose biosynthetic process"/>
    <property type="evidence" value="ECO:0007669"/>
    <property type="project" value="TreeGrafter"/>
</dbReference>
<sequence>MRYAVVMAGGSGTRLWPLSRQGAPKQLLELFDGRSLLRLAYERIRGLLPDECILICTSRDYIDVVAQQIPELPRENLLGEPVGRDSLNAVAWSAAVLARRDPEAVVAMLSADHVIEPVSQFRATLERAFEVAEARPRGLVTMGVVPTEPNTGFGYLHRGAELEGFPGAFRVLEFREKPGLAQAEEYVASGQFWWNAGMFVWRAGLLLELLDVLLPETADAVRRIAREPESLAEIFPTLTKISVDYAVMQPASTDEVDAEVLAVPLEIEWSDVGSHQSLASQFALDEHGNRRDGVTVTLDTQGSVLVNTTGGEHVVAALGLREMLVVHTASATLVSPLSEASRVKELVELVREQCGAEFA</sequence>
<dbReference type="CDD" id="cd02509">
    <property type="entry name" value="GDP-M1P_Guanylyltransferase"/>
    <property type="match status" value="1"/>
</dbReference>
<feature type="domain" description="Nucleotidyl transferase" evidence="1">
    <location>
        <begin position="4"/>
        <end position="283"/>
    </location>
</feature>
<keyword evidence="3" id="KW-0808">Transferase</keyword>
<dbReference type="AlphaFoldDB" id="A0A3P1T3E0"/>
<dbReference type="InterPro" id="IPR005835">
    <property type="entry name" value="NTP_transferase_dom"/>
</dbReference>
<dbReference type="OrthoDB" id="9806359at2"/>
<dbReference type="Pfam" id="PF22640">
    <property type="entry name" value="ManC_GMP_beta-helix"/>
    <property type="match status" value="1"/>
</dbReference>
<dbReference type="PANTHER" id="PTHR46390:SF1">
    <property type="entry name" value="MANNOSE-1-PHOSPHATE GUANYLYLTRANSFERASE"/>
    <property type="match status" value="1"/>
</dbReference>
<feature type="domain" description="MannoseP isomerase/GMP-like beta-helix" evidence="2">
    <location>
        <begin position="295"/>
        <end position="348"/>
    </location>
</feature>
<dbReference type="GO" id="GO:0004475">
    <property type="term" value="F:mannose-1-phosphate guanylyltransferase (GTP) activity"/>
    <property type="evidence" value="ECO:0007669"/>
    <property type="project" value="InterPro"/>
</dbReference>
<dbReference type="SUPFAM" id="SSF159283">
    <property type="entry name" value="Guanosine diphospho-D-mannose pyrophosphorylase/mannose-6-phosphate isomerase linker domain"/>
    <property type="match status" value="1"/>
</dbReference>
<dbReference type="SUPFAM" id="SSF53448">
    <property type="entry name" value="Nucleotide-diphospho-sugar transferases"/>
    <property type="match status" value="1"/>
</dbReference>
<accession>A0A3P1T3E0</accession>
<dbReference type="InterPro" id="IPR054566">
    <property type="entry name" value="ManC/GMP-like_b-helix"/>
</dbReference>
<proteinExistence type="predicted"/>
<evidence type="ECO:0000259" key="1">
    <source>
        <dbReference type="Pfam" id="PF00483"/>
    </source>
</evidence>
<dbReference type="Pfam" id="PF00483">
    <property type="entry name" value="NTP_transferase"/>
    <property type="match status" value="1"/>
</dbReference>
<evidence type="ECO:0000259" key="2">
    <source>
        <dbReference type="Pfam" id="PF22640"/>
    </source>
</evidence>
<reference evidence="3 4" key="1">
    <citation type="submission" date="2018-11" db="EMBL/GenBank/DDBJ databases">
        <title>Genomes From Bacteria Associated with the Canine Oral Cavity: a Test Case for Automated Genome-Based Taxonomic Assignment.</title>
        <authorList>
            <person name="Coil D.A."/>
            <person name="Jospin G."/>
            <person name="Darling A.E."/>
            <person name="Wallis C."/>
            <person name="Davis I.J."/>
            <person name="Harris S."/>
            <person name="Eisen J.A."/>
            <person name="Holcombe L.J."/>
            <person name="O'Flynn C."/>
        </authorList>
    </citation>
    <scope>NUCLEOTIDE SEQUENCE [LARGE SCALE GENOMIC DNA]</scope>
    <source>
        <strain evidence="3 4">OH887_COT-365</strain>
    </source>
</reference>
<dbReference type="Proteomes" id="UP000280819">
    <property type="component" value="Unassembled WGS sequence"/>
</dbReference>
<gene>
    <name evidence="3" type="ORF">EII34_11675</name>
</gene>